<evidence type="ECO:0000313" key="3">
    <source>
        <dbReference type="EMBL" id="PNG99024.1"/>
    </source>
</evidence>
<dbReference type="GO" id="GO:0006099">
    <property type="term" value="P:tricarboxylic acid cycle"/>
    <property type="evidence" value="ECO:0007669"/>
    <property type="project" value="InterPro"/>
</dbReference>
<feature type="active site" evidence="2">
    <location>
        <position position="29"/>
    </location>
</feature>
<accession>A0A2J7ZFH3</accession>
<dbReference type="EMBL" id="PGGS01004454">
    <property type="protein sequence ID" value="PNG99024.1"/>
    <property type="molecule type" value="Genomic_DNA"/>
</dbReference>
<dbReference type="PANTHER" id="PTHR30523:SF33">
    <property type="entry name" value="PHOSPHOENOLPYRUVATE CARBOXYLASE 3"/>
    <property type="match status" value="1"/>
</dbReference>
<reference evidence="3 4" key="1">
    <citation type="journal article" date="2017" name="Mol. Biol. Evol.">
        <title>The 4-celled Tetrabaena socialis nuclear genome reveals the essential components for genetic control of cell number at the origin of multicellularity in the volvocine lineage.</title>
        <authorList>
            <person name="Featherston J."/>
            <person name="Arakaki Y."/>
            <person name="Hanschen E.R."/>
            <person name="Ferris P.J."/>
            <person name="Michod R.E."/>
            <person name="Olson B.J.S.C."/>
            <person name="Nozaki H."/>
            <person name="Durand P.M."/>
        </authorList>
    </citation>
    <scope>NUCLEOTIDE SEQUENCE [LARGE SCALE GENOMIC DNA]</scope>
    <source>
        <strain evidence="3 4">NIES-571</strain>
    </source>
</reference>
<dbReference type="InterPro" id="IPR021135">
    <property type="entry name" value="PEP_COase"/>
</dbReference>
<dbReference type="AlphaFoldDB" id="A0A2J7ZFH3"/>
<dbReference type="PROSITE" id="PS00393">
    <property type="entry name" value="PEPCASE_2"/>
    <property type="match status" value="1"/>
</dbReference>
<dbReference type="Proteomes" id="UP000236333">
    <property type="component" value="Unassembled WGS sequence"/>
</dbReference>
<organism evidence="3 4">
    <name type="scientific">Tetrabaena socialis</name>
    <dbReference type="NCBI Taxonomy" id="47790"/>
    <lineage>
        <taxon>Eukaryota</taxon>
        <taxon>Viridiplantae</taxon>
        <taxon>Chlorophyta</taxon>
        <taxon>core chlorophytes</taxon>
        <taxon>Chlorophyceae</taxon>
        <taxon>CS clade</taxon>
        <taxon>Chlamydomonadales</taxon>
        <taxon>Tetrabaenaceae</taxon>
        <taxon>Tetrabaena</taxon>
    </lineage>
</organism>
<dbReference type="InterPro" id="IPR033129">
    <property type="entry name" value="PEPCASE_His_AS"/>
</dbReference>
<dbReference type="Pfam" id="PF00311">
    <property type="entry name" value="PEPcase"/>
    <property type="match status" value="1"/>
</dbReference>
<sequence length="88" mass="9439">MTTLLSNDWYRAHINGVQECMIGYSDSGKDAGRLAAAWALYETQEKLVAVATEYGIKLILFHGRGGTVGRGGGPTHMAIRSQPSGTIN</sequence>
<dbReference type="PRINTS" id="PR00150">
    <property type="entry name" value="PEPCARBXLASE"/>
</dbReference>
<dbReference type="SUPFAM" id="SSF51621">
    <property type="entry name" value="Phosphoenolpyruvate/pyruvate domain"/>
    <property type="match status" value="1"/>
</dbReference>
<dbReference type="PANTHER" id="PTHR30523">
    <property type="entry name" value="PHOSPHOENOLPYRUVATE CARBOXYLASE"/>
    <property type="match status" value="1"/>
</dbReference>
<proteinExistence type="predicted"/>
<gene>
    <name evidence="3" type="ORF">TSOC_015205</name>
</gene>
<dbReference type="GO" id="GO:0005829">
    <property type="term" value="C:cytosol"/>
    <property type="evidence" value="ECO:0007669"/>
    <property type="project" value="TreeGrafter"/>
</dbReference>
<dbReference type="GO" id="GO:0015977">
    <property type="term" value="P:carbon fixation"/>
    <property type="evidence" value="ECO:0007669"/>
    <property type="project" value="InterPro"/>
</dbReference>
<evidence type="ECO:0000256" key="2">
    <source>
        <dbReference type="PROSITE-ProRule" id="PRU10112"/>
    </source>
</evidence>
<dbReference type="InterPro" id="IPR015813">
    <property type="entry name" value="Pyrv/PenolPyrv_kinase-like_dom"/>
</dbReference>
<keyword evidence="3" id="KW-0670">Pyruvate</keyword>
<name>A0A2J7ZFH3_9CHLO</name>
<evidence type="ECO:0000313" key="4">
    <source>
        <dbReference type="Proteomes" id="UP000236333"/>
    </source>
</evidence>
<evidence type="ECO:0000256" key="1">
    <source>
        <dbReference type="ARBA" id="ARBA00048995"/>
    </source>
</evidence>
<dbReference type="GO" id="GO:0008964">
    <property type="term" value="F:phosphoenolpyruvate carboxylase activity"/>
    <property type="evidence" value="ECO:0007669"/>
    <property type="project" value="UniProtKB-EC"/>
</dbReference>
<feature type="non-terminal residue" evidence="3">
    <location>
        <position position="88"/>
    </location>
</feature>
<comment type="caution">
    <text evidence="3">The sequence shown here is derived from an EMBL/GenBank/DDBJ whole genome shotgun (WGS) entry which is preliminary data.</text>
</comment>
<dbReference type="OrthoDB" id="1365747at2759"/>
<protein>
    <submittedName>
        <fullName evidence="3">Phosphoenolpyruvate carboxylase 1</fullName>
    </submittedName>
</protein>
<comment type="catalytic activity">
    <reaction evidence="1">
        <text>oxaloacetate + phosphate = phosphoenolpyruvate + hydrogencarbonate</text>
        <dbReference type="Rhea" id="RHEA:28370"/>
        <dbReference type="ChEBI" id="CHEBI:16452"/>
        <dbReference type="ChEBI" id="CHEBI:17544"/>
        <dbReference type="ChEBI" id="CHEBI:43474"/>
        <dbReference type="ChEBI" id="CHEBI:58702"/>
        <dbReference type="EC" id="4.1.1.31"/>
    </reaction>
</comment>
<keyword evidence="4" id="KW-1185">Reference proteome</keyword>